<evidence type="ECO:0000256" key="8">
    <source>
        <dbReference type="SAM" id="Phobius"/>
    </source>
</evidence>
<evidence type="ECO:0000256" key="4">
    <source>
        <dbReference type="ARBA" id="ARBA00022692"/>
    </source>
</evidence>
<name>A0A9P9FMY6_9HYPO</name>
<feature type="transmembrane region" description="Helical" evidence="8">
    <location>
        <begin position="12"/>
        <end position="33"/>
    </location>
</feature>
<keyword evidence="5 8" id="KW-1133">Transmembrane helix</keyword>
<accession>A0A9P9FMY6</accession>
<dbReference type="SUPFAM" id="SSF103473">
    <property type="entry name" value="MFS general substrate transporter"/>
    <property type="match status" value="1"/>
</dbReference>
<keyword evidence="6 8" id="KW-0472">Membrane</keyword>
<dbReference type="InterPro" id="IPR020846">
    <property type="entry name" value="MFS_dom"/>
</dbReference>
<keyword evidence="4 8" id="KW-0812">Transmembrane</keyword>
<keyword evidence="3 7" id="KW-0813">Transport</keyword>
<feature type="transmembrane region" description="Helical" evidence="8">
    <location>
        <begin position="143"/>
        <end position="160"/>
    </location>
</feature>
<dbReference type="InterPro" id="IPR005828">
    <property type="entry name" value="MFS_sugar_transport-like"/>
</dbReference>
<evidence type="ECO:0000259" key="9">
    <source>
        <dbReference type="PROSITE" id="PS50850"/>
    </source>
</evidence>
<dbReference type="AlphaFoldDB" id="A0A9P9FMY6"/>
<feature type="transmembrane region" description="Helical" evidence="8">
    <location>
        <begin position="436"/>
        <end position="455"/>
    </location>
</feature>
<feature type="transmembrane region" description="Helical" evidence="8">
    <location>
        <begin position="119"/>
        <end position="137"/>
    </location>
</feature>
<dbReference type="PRINTS" id="PR00171">
    <property type="entry name" value="SUGRTRNSPORT"/>
</dbReference>
<feature type="transmembrane region" description="Helical" evidence="8">
    <location>
        <begin position="336"/>
        <end position="359"/>
    </location>
</feature>
<evidence type="ECO:0000256" key="2">
    <source>
        <dbReference type="ARBA" id="ARBA00010992"/>
    </source>
</evidence>
<feature type="transmembrane region" description="Helical" evidence="8">
    <location>
        <begin position="306"/>
        <end position="330"/>
    </location>
</feature>
<protein>
    <submittedName>
        <fullName evidence="10">General substrate transporter</fullName>
    </submittedName>
</protein>
<evidence type="ECO:0000256" key="6">
    <source>
        <dbReference type="ARBA" id="ARBA00023136"/>
    </source>
</evidence>
<evidence type="ECO:0000256" key="5">
    <source>
        <dbReference type="ARBA" id="ARBA00022989"/>
    </source>
</evidence>
<dbReference type="InterPro" id="IPR003663">
    <property type="entry name" value="Sugar/inositol_transpt"/>
</dbReference>
<dbReference type="OrthoDB" id="4540492at2759"/>
<keyword evidence="11" id="KW-1185">Reference proteome</keyword>
<sequence>MAGQSFRQHLSDVSPYLVILIAISTLGSLQFGYHLGELNAPQDVITCQKKSISALRIREWVASSQPSDTTSGLPDCIPMNEAAFATVSSAFTLGGLLGALGAGPLSSSRGRLLAMRTTAILYLIGSTAETIAASVTIMALGRLISGIGAGASTVVVPLYISEIAPPNARGLFGSMTQISINVGILAAQTLGYFWSYGNAWRWILGLGLGIAGAQAVGLFAVPESPSWLAAQGKVTEANRTLQRIRGTGYDVSGEIDARDPDEQGRFEEEGLLQSDPMADSTRSIASKSASHLGFVDVVKDPLYRPAIVAVVGIMFVQQLCGINSVIMYSVSLFADLLPVSSALLSILISVVNLVTTVACSPLPDRLGRKKCLLMSIVGQGSSALALALSIVFGFKILSAVAVLFFVGFFAVGLGPVPFMLASELVGQEAVGATQSWCLGANYVASFLVAQFFPIVNKALNNTLGGHGWVYFIFAGLAAGSAVFVSRNVPETKGKKDADEVWGRTRRVE</sequence>
<evidence type="ECO:0000313" key="11">
    <source>
        <dbReference type="Proteomes" id="UP000738349"/>
    </source>
</evidence>
<comment type="caution">
    <text evidence="10">The sequence shown here is derived from an EMBL/GenBank/DDBJ whole genome shotgun (WGS) entry which is preliminary data.</text>
</comment>
<dbReference type="Gene3D" id="1.20.1250.20">
    <property type="entry name" value="MFS general substrate transporter like domains"/>
    <property type="match status" value="1"/>
</dbReference>
<feature type="transmembrane region" description="Helical" evidence="8">
    <location>
        <begin position="371"/>
        <end position="394"/>
    </location>
</feature>
<dbReference type="Pfam" id="PF00083">
    <property type="entry name" value="Sugar_tr"/>
    <property type="match status" value="1"/>
</dbReference>
<dbReference type="PROSITE" id="PS50850">
    <property type="entry name" value="MFS"/>
    <property type="match status" value="1"/>
</dbReference>
<dbReference type="NCBIfam" id="TIGR00879">
    <property type="entry name" value="SP"/>
    <property type="match status" value="1"/>
</dbReference>
<proteinExistence type="inferred from homology"/>
<comment type="similarity">
    <text evidence="2 7">Belongs to the major facilitator superfamily. Sugar transporter (TC 2.A.1.1) family.</text>
</comment>
<feature type="domain" description="Major facilitator superfamily (MFS) profile" evidence="9">
    <location>
        <begin position="20"/>
        <end position="492"/>
    </location>
</feature>
<dbReference type="PANTHER" id="PTHR23503:SF8">
    <property type="entry name" value="FACILITATED GLUCOSE TRANSPORTER PROTEIN 1"/>
    <property type="match status" value="1"/>
</dbReference>
<evidence type="ECO:0000313" key="10">
    <source>
        <dbReference type="EMBL" id="KAH7165376.1"/>
    </source>
</evidence>
<comment type="subcellular location">
    <subcellularLocation>
        <location evidence="1">Membrane</location>
        <topology evidence="1">Multi-pass membrane protein</topology>
    </subcellularLocation>
</comment>
<dbReference type="InterPro" id="IPR036259">
    <property type="entry name" value="MFS_trans_sf"/>
</dbReference>
<dbReference type="EMBL" id="JAGMUV010000003">
    <property type="protein sequence ID" value="KAH7165376.1"/>
    <property type="molecule type" value="Genomic_DNA"/>
</dbReference>
<evidence type="ECO:0000256" key="1">
    <source>
        <dbReference type="ARBA" id="ARBA00004141"/>
    </source>
</evidence>
<evidence type="ECO:0000256" key="7">
    <source>
        <dbReference type="RuleBase" id="RU003346"/>
    </source>
</evidence>
<dbReference type="InterPro" id="IPR045263">
    <property type="entry name" value="GLUT"/>
</dbReference>
<evidence type="ECO:0000256" key="3">
    <source>
        <dbReference type="ARBA" id="ARBA00022448"/>
    </source>
</evidence>
<dbReference type="Proteomes" id="UP000738349">
    <property type="component" value="Unassembled WGS sequence"/>
</dbReference>
<gene>
    <name evidence="10" type="ORF">EDB81DRAFT_754155</name>
</gene>
<reference evidence="10" key="1">
    <citation type="journal article" date="2021" name="Nat. Commun.">
        <title>Genetic determinants of endophytism in the Arabidopsis root mycobiome.</title>
        <authorList>
            <person name="Mesny F."/>
            <person name="Miyauchi S."/>
            <person name="Thiergart T."/>
            <person name="Pickel B."/>
            <person name="Atanasova L."/>
            <person name="Karlsson M."/>
            <person name="Huettel B."/>
            <person name="Barry K.W."/>
            <person name="Haridas S."/>
            <person name="Chen C."/>
            <person name="Bauer D."/>
            <person name="Andreopoulos W."/>
            <person name="Pangilinan J."/>
            <person name="LaButti K."/>
            <person name="Riley R."/>
            <person name="Lipzen A."/>
            <person name="Clum A."/>
            <person name="Drula E."/>
            <person name="Henrissat B."/>
            <person name="Kohler A."/>
            <person name="Grigoriev I.V."/>
            <person name="Martin F.M."/>
            <person name="Hacquard S."/>
        </authorList>
    </citation>
    <scope>NUCLEOTIDE SEQUENCE</scope>
    <source>
        <strain evidence="10">MPI-CAGE-AT-0147</strain>
    </source>
</reference>
<dbReference type="GO" id="GO:0016020">
    <property type="term" value="C:membrane"/>
    <property type="evidence" value="ECO:0007669"/>
    <property type="project" value="UniProtKB-SubCell"/>
</dbReference>
<feature type="transmembrane region" description="Helical" evidence="8">
    <location>
        <begin position="467"/>
        <end position="485"/>
    </location>
</feature>
<dbReference type="PROSITE" id="PS00217">
    <property type="entry name" value="SUGAR_TRANSPORT_2"/>
    <property type="match status" value="1"/>
</dbReference>
<feature type="transmembrane region" description="Helical" evidence="8">
    <location>
        <begin position="200"/>
        <end position="221"/>
    </location>
</feature>
<dbReference type="GO" id="GO:0015149">
    <property type="term" value="F:hexose transmembrane transporter activity"/>
    <property type="evidence" value="ECO:0007669"/>
    <property type="project" value="TreeGrafter"/>
</dbReference>
<organism evidence="10 11">
    <name type="scientific">Dactylonectria macrodidyma</name>
    <dbReference type="NCBI Taxonomy" id="307937"/>
    <lineage>
        <taxon>Eukaryota</taxon>
        <taxon>Fungi</taxon>
        <taxon>Dikarya</taxon>
        <taxon>Ascomycota</taxon>
        <taxon>Pezizomycotina</taxon>
        <taxon>Sordariomycetes</taxon>
        <taxon>Hypocreomycetidae</taxon>
        <taxon>Hypocreales</taxon>
        <taxon>Nectriaceae</taxon>
        <taxon>Dactylonectria</taxon>
    </lineage>
</organism>
<feature type="transmembrane region" description="Helical" evidence="8">
    <location>
        <begin position="172"/>
        <end position="194"/>
    </location>
</feature>
<feature type="transmembrane region" description="Helical" evidence="8">
    <location>
        <begin position="400"/>
        <end position="424"/>
    </location>
</feature>
<dbReference type="InterPro" id="IPR005829">
    <property type="entry name" value="Sugar_transporter_CS"/>
</dbReference>
<feature type="transmembrane region" description="Helical" evidence="8">
    <location>
        <begin position="82"/>
        <end position="107"/>
    </location>
</feature>
<dbReference type="PANTHER" id="PTHR23503">
    <property type="entry name" value="SOLUTE CARRIER FAMILY 2"/>
    <property type="match status" value="1"/>
</dbReference>